<dbReference type="AlphaFoldDB" id="A0A9N8F0P5"/>
<keyword evidence="2" id="KW-0472">Membrane</keyword>
<sequence length="475" mass="55268">MANSSTTTRTYNCVVFVTLFTWTGIIWHIHQRLQRLEDELPQRLQFEFEWLTSDGTTSSSRDQPNAHRQSHHPRLFEQKRYQDEQGNTLRFLMFQGDITGQGVGNHMQGLLAAHLLGDEFDRIVCVSPAFDDFWLAFEQVHPMATRWCPQVIRDWEARMDDEEKRTSRLRPYNYRRPPLEYTMTLLNFNSRPIDECELQEKLQSNTSVWYLRNNMYPRWPNTVGGNTVIPPRYFERFYKPNRALSKLLPVSPPAVVVHLRKEDGPNDVRHGLDPTSLKALGELLQNGSTNDSQKKPYLVTNNVQWYNYFERTYQWSHPPWKEVIHSVYLSGGGRRHYNHHYDPPSSAADSSPSLSSQDFRDLQKLWMWSDWYTCYTAEAVYHTHSDFSASAIHWKDPSSQSSRVIRGFNSTTQALDLGKEYWRNSGPVIVPPLSQRRSPSELHNCAPPNSQKAHVKVVKSDSTQTHLAISLIRNS</sequence>
<evidence type="ECO:0000313" key="4">
    <source>
        <dbReference type="Proteomes" id="UP001153069"/>
    </source>
</evidence>
<organism evidence="3 4">
    <name type="scientific">Seminavis robusta</name>
    <dbReference type="NCBI Taxonomy" id="568900"/>
    <lineage>
        <taxon>Eukaryota</taxon>
        <taxon>Sar</taxon>
        <taxon>Stramenopiles</taxon>
        <taxon>Ochrophyta</taxon>
        <taxon>Bacillariophyta</taxon>
        <taxon>Bacillariophyceae</taxon>
        <taxon>Bacillariophycidae</taxon>
        <taxon>Naviculales</taxon>
        <taxon>Naviculaceae</taxon>
        <taxon>Seminavis</taxon>
    </lineage>
</organism>
<protein>
    <submittedName>
        <fullName evidence="3">Uncharacterized protein</fullName>
    </submittedName>
</protein>
<dbReference type="OrthoDB" id="46184at2759"/>
<dbReference type="Proteomes" id="UP001153069">
    <property type="component" value="Unassembled WGS sequence"/>
</dbReference>
<reference evidence="3" key="1">
    <citation type="submission" date="2020-06" db="EMBL/GenBank/DDBJ databases">
        <authorList>
            <consortium name="Plant Systems Biology data submission"/>
        </authorList>
    </citation>
    <scope>NUCLEOTIDE SEQUENCE</scope>
    <source>
        <strain evidence="3">D6</strain>
    </source>
</reference>
<keyword evidence="2" id="KW-0812">Transmembrane</keyword>
<gene>
    <name evidence="3" type="ORF">SEMRO_2241_G320360.1</name>
</gene>
<comment type="caution">
    <text evidence="3">The sequence shown here is derived from an EMBL/GenBank/DDBJ whole genome shotgun (WGS) entry which is preliminary data.</text>
</comment>
<evidence type="ECO:0000256" key="2">
    <source>
        <dbReference type="SAM" id="Phobius"/>
    </source>
</evidence>
<proteinExistence type="predicted"/>
<evidence type="ECO:0000313" key="3">
    <source>
        <dbReference type="EMBL" id="CAB9528494.1"/>
    </source>
</evidence>
<feature type="compositionally biased region" description="Polar residues" evidence="1">
    <location>
        <begin position="54"/>
        <end position="67"/>
    </location>
</feature>
<feature type="transmembrane region" description="Helical" evidence="2">
    <location>
        <begin position="12"/>
        <end position="30"/>
    </location>
</feature>
<name>A0A9N8F0P5_9STRA</name>
<keyword evidence="2" id="KW-1133">Transmembrane helix</keyword>
<accession>A0A9N8F0P5</accession>
<dbReference type="EMBL" id="CAICTM010002239">
    <property type="protein sequence ID" value="CAB9528494.1"/>
    <property type="molecule type" value="Genomic_DNA"/>
</dbReference>
<evidence type="ECO:0000256" key="1">
    <source>
        <dbReference type="SAM" id="MobiDB-lite"/>
    </source>
</evidence>
<keyword evidence="4" id="KW-1185">Reference proteome</keyword>
<feature type="region of interest" description="Disordered" evidence="1">
    <location>
        <begin position="54"/>
        <end position="78"/>
    </location>
</feature>